<protein>
    <recommendedName>
        <fullName evidence="9">Mucin-2</fullName>
    </recommendedName>
</protein>
<dbReference type="Ensembl" id="ENSECAT00000131811.1">
    <property type="protein sequence ID" value="ENSECAP00000082646.1"/>
    <property type="gene ID" value="ENSECAG00000048837.1"/>
</dbReference>
<dbReference type="PROSITE" id="PS50184">
    <property type="entry name" value="VWFC_2"/>
    <property type="match status" value="1"/>
</dbReference>
<dbReference type="SMART" id="SM00216">
    <property type="entry name" value="VWD"/>
    <property type="match status" value="1"/>
</dbReference>
<evidence type="ECO:0000259" key="5">
    <source>
        <dbReference type="PROSITE" id="PS50184"/>
    </source>
</evidence>
<reference evidence="7" key="2">
    <citation type="submission" date="2025-05" db="UniProtKB">
        <authorList>
            <consortium name="Ensembl"/>
        </authorList>
    </citation>
    <scope>IDENTIFICATION</scope>
    <source>
        <strain evidence="7">Thoroughbred</strain>
    </source>
</reference>
<evidence type="ECO:0000313" key="7">
    <source>
        <dbReference type="Ensembl" id="ENSECAP00000082646.1"/>
    </source>
</evidence>
<feature type="compositionally biased region" description="Pro residues" evidence="4">
    <location>
        <begin position="39"/>
        <end position="48"/>
    </location>
</feature>
<dbReference type="PROSITE" id="PS01208">
    <property type="entry name" value="VWFC_1"/>
    <property type="match status" value="1"/>
</dbReference>
<dbReference type="InterPro" id="IPR014853">
    <property type="entry name" value="VWF/SSPO/ZAN-like_Cys-rich_dom"/>
</dbReference>
<feature type="compositionally biased region" description="Low complexity" evidence="4">
    <location>
        <begin position="445"/>
        <end position="455"/>
    </location>
</feature>
<keyword evidence="1" id="KW-0677">Repeat</keyword>
<evidence type="ECO:0000256" key="3">
    <source>
        <dbReference type="ARBA" id="ARBA00023180"/>
    </source>
</evidence>
<dbReference type="Ensembl" id="ENSECAT00000100316.1">
    <property type="protein sequence ID" value="ENSECAP00000086349.1"/>
    <property type="gene ID" value="ENSECAG00000054805.1"/>
</dbReference>
<dbReference type="SUPFAM" id="SSF57603">
    <property type="entry name" value="FnI-like domain"/>
    <property type="match status" value="1"/>
</dbReference>
<dbReference type="Proteomes" id="UP000002281">
    <property type="component" value="Unplaced"/>
</dbReference>
<feature type="region of interest" description="Disordered" evidence="4">
    <location>
        <begin position="431"/>
        <end position="456"/>
    </location>
</feature>
<reference evidence="7" key="1">
    <citation type="journal article" date="2009" name="Science">
        <title>Genome sequence, comparative analysis, and population genetics of the domestic horse.</title>
        <authorList>
            <consortium name="Broad Institute Genome Sequencing Platform"/>
            <consortium name="Broad Institute Whole Genome Assembly Team"/>
            <person name="Wade C.M."/>
            <person name="Giulotto E."/>
            <person name="Sigurdsson S."/>
            <person name="Zoli M."/>
            <person name="Gnerre S."/>
            <person name="Imsland F."/>
            <person name="Lear T.L."/>
            <person name="Adelson D.L."/>
            <person name="Bailey E."/>
            <person name="Bellone R.R."/>
            <person name="Bloecker H."/>
            <person name="Distl O."/>
            <person name="Edgar R.C."/>
            <person name="Garber M."/>
            <person name="Leeb T."/>
            <person name="Mauceli E."/>
            <person name="MacLeod J.N."/>
            <person name="Penedo M.C.T."/>
            <person name="Raison J.M."/>
            <person name="Sharpe T."/>
            <person name="Vogel J."/>
            <person name="Andersson L."/>
            <person name="Antczak D.F."/>
            <person name="Biagi T."/>
            <person name="Binns M.M."/>
            <person name="Chowdhary B.P."/>
            <person name="Coleman S.J."/>
            <person name="Della Valle G."/>
            <person name="Fryc S."/>
            <person name="Guerin G."/>
            <person name="Hasegawa T."/>
            <person name="Hill E.W."/>
            <person name="Jurka J."/>
            <person name="Kiialainen A."/>
            <person name="Lindgren G."/>
            <person name="Liu J."/>
            <person name="Magnani E."/>
            <person name="Mickelson J.R."/>
            <person name="Murray J."/>
            <person name="Nergadze S.G."/>
            <person name="Onofrio R."/>
            <person name="Pedroni S."/>
            <person name="Piras M.F."/>
            <person name="Raudsepp T."/>
            <person name="Rocchi M."/>
            <person name="Roeed K.H."/>
            <person name="Ryder O.A."/>
            <person name="Searle S."/>
            <person name="Skow L."/>
            <person name="Swinburne J.E."/>
            <person name="Syvaenen A.C."/>
            <person name="Tozaki T."/>
            <person name="Valberg S.J."/>
            <person name="Vaudin M."/>
            <person name="White J.R."/>
            <person name="Zody M.C."/>
            <person name="Lander E.S."/>
            <person name="Lindblad-Toh K."/>
        </authorList>
    </citation>
    <scope>NUCLEOTIDE SEQUENCE [LARGE SCALE GENOMIC DNA]</scope>
    <source>
        <strain evidence="7">Thoroughbred</strain>
    </source>
</reference>
<evidence type="ECO:0000256" key="1">
    <source>
        <dbReference type="ARBA" id="ARBA00022737"/>
    </source>
</evidence>
<dbReference type="PROSITE" id="PS51233">
    <property type="entry name" value="VWFD"/>
    <property type="match status" value="1"/>
</dbReference>
<evidence type="ECO:0000256" key="2">
    <source>
        <dbReference type="ARBA" id="ARBA00023157"/>
    </source>
</evidence>
<dbReference type="SMART" id="SM00214">
    <property type="entry name" value="VWC"/>
    <property type="match status" value="1"/>
</dbReference>
<dbReference type="InterPro" id="IPR001846">
    <property type="entry name" value="VWF_type-D"/>
</dbReference>
<evidence type="ECO:0000256" key="4">
    <source>
        <dbReference type="SAM" id="MobiDB-lite"/>
    </source>
</evidence>
<keyword evidence="8" id="KW-1185">Reference proteome</keyword>
<keyword evidence="2" id="KW-1015">Disulfide bond</keyword>
<dbReference type="InterPro" id="IPR001007">
    <property type="entry name" value="VWF_dom"/>
</dbReference>
<feature type="domain" description="VWFC" evidence="5">
    <location>
        <begin position="665"/>
        <end position="732"/>
    </location>
</feature>
<dbReference type="SMART" id="SM00832">
    <property type="entry name" value="C8"/>
    <property type="match status" value="1"/>
</dbReference>
<feature type="region of interest" description="Disordered" evidence="4">
    <location>
        <begin position="1"/>
        <end position="87"/>
    </location>
</feature>
<dbReference type="Pfam" id="PF08742">
    <property type="entry name" value="C8"/>
    <property type="match status" value="1"/>
</dbReference>
<dbReference type="InterPro" id="IPR050780">
    <property type="entry name" value="Mucin_vWF_Thrombospondin_sf"/>
</dbReference>
<organism evidence="7 8">
    <name type="scientific">Equus caballus</name>
    <name type="common">Horse</name>
    <dbReference type="NCBI Taxonomy" id="9796"/>
    <lineage>
        <taxon>Eukaryota</taxon>
        <taxon>Metazoa</taxon>
        <taxon>Chordata</taxon>
        <taxon>Craniata</taxon>
        <taxon>Vertebrata</taxon>
        <taxon>Euteleostomi</taxon>
        <taxon>Mammalia</taxon>
        <taxon>Eutheria</taxon>
        <taxon>Laurasiatheria</taxon>
        <taxon>Perissodactyla</taxon>
        <taxon>Equidae</taxon>
        <taxon>Equus</taxon>
    </lineage>
</organism>
<dbReference type="PANTHER" id="PTHR11339:SF406">
    <property type="entry name" value="MUCIN-5AC-LIKE"/>
    <property type="match status" value="1"/>
</dbReference>
<feature type="domain" description="VWFD" evidence="6">
    <location>
        <begin position="251"/>
        <end position="434"/>
    </location>
</feature>
<accession>A0A9L0T6B8</accession>
<evidence type="ECO:0000313" key="8">
    <source>
        <dbReference type="Proteomes" id="UP000002281"/>
    </source>
</evidence>
<keyword evidence="3" id="KW-0325">Glycoprotein</keyword>
<evidence type="ECO:0008006" key="9">
    <source>
        <dbReference type="Google" id="ProtNLM"/>
    </source>
</evidence>
<evidence type="ECO:0000259" key="6">
    <source>
        <dbReference type="PROSITE" id="PS51233"/>
    </source>
</evidence>
<sequence length="847" mass="91662">MSHCHQPSPITCILTGTQTSGPTSSKTTPTSGTTTRPSSPTPGLPSTPTPVTVSTTTTGTHTPTLTMPQTTSTSTTSVPTPTQLSTPSTITTTILVPTPSPGKCCVLNDTYYTPGEVVYNGRHGDTCYFVNCSLNCSWQFFNWSCPSTPSPTPSTPTPTPTPGLTSRGLTRVSLVGRVVGLVPLTLCPPRPQENETWWLCNCTMATCKHDNTVEIVHVECKPPPMPTCSNNLKPVRVLDPDGCCWHWECDCYCTGWGDPHYTTFDGLYYSYQGNCTYVLVEEVNPTVDNFGVYIDNYHCDVTDRVSCPRTLIVRHESQEVQLRTVQMLPLKVQVQVNKRSVALPYKKYGLQVYKSGIRYMVNISRLDALISYDGLSFSIRLPYRLFGNNTKGQCGTCTNTTSDDCVLPSGEVISNCEVAADQWVVNDPSKPHCPHSSFTSPRPATTTPVGSSTTTQQNCPSPLCELIKDSLFTECHALVPPQQYYDACVFDSCVVPNSGMECASLQTYAALCAHEGVCIDWRNHTQGACRKCPPAPAAVCGSCRTAGVSRLCRPGPQGTCPLLGPPDSPGRRVYPAESRCCRRRLCLGLGAVLVPTDTPGPTLCCGQWRGTAFKEPCSLPRFLPSSECNAGLCREKPPVCSLGFELKSEMVPGRCCPLYSCVPKNVCVVGNAEYQPGSPVYSSKCQDCVCTGSRNSTTQLNVISCTHVPCSTSCSPGYGLVEAPGECCMKCEQTHCIINQPSGQYILKPGDRKRDPTNNCTFFSCMKTNNQFISSISNITCPEFDASACLPGSITLMPNGCCRKCILRNETRIPCSTIPVTKEISHAGCSKLVTMNYCSGSCGTFAM</sequence>
<dbReference type="GeneTree" id="ENSGT00940000156289"/>
<feature type="compositionally biased region" description="Low complexity" evidence="4">
    <location>
        <begin position="49"/>
        <end position="87"/>
    </location>
</feature>
<dbReference type="Pfam" id="PF00094">
    <property type="entry name" value="VWD"/>
    <property type="match status" value="1"/>
</dbReference>
<dbReference type="AlphaFoldDB" id="A0A9L0T6B8"/>
<feature type="compositionally biased region" description="Low complexity" evidence="4">
    <location>
        <begin position="14"/>
        <end position="38"/>
    </location>
</feature>
<dbReference type="PANTHER" id="PTHR11339">
    <property type="entry name" value="EXTRACELLULAR MATRIX GLYCOPROTEIN RELATED"/>
    <property type="match status" value="1"/>
</dbReference>
<name>A0A9L0T6B8_HORSE</name>
<proteinExistence type="predicted"/>